<evidence type="ECO:0000256" key="1">
    <source>
        <dbReference type="ARBA" id="ARBA00006734"/>
    </source>
</evidence>
<dbReference type="PANTHER" id="PTHR11129:SF2">
    <property type="entry name" value="GERANYLGERANYL TRANSFERASE TYPE-2 SUBUNIT ALPHA"/>
    <property type="match status" value="1"/>
</dbReference>
<organism evidence="10 12">
    <name type="scientific">Schizosaccharomyces japonicus (strain yFS275 / FY16936)</name>
    <name type="common">Fission yeast</name>
    <dbReference type="NCBI Taxonomy" id="402676"/>
    <lineage>
        <taxon>Eukaryota</taxon>
        <taxon>Fungi</taxon>
        <taxon>Dikarya</taxon>
        <taxon>Ascomycota</taxon>
        <taxon>Taphrinomycotina</taxon>
        <taxon>Schizosaccharomycetes</taxon>
        <taxon>Schizosaccharomycetales</taxon>
        <taxon>Schizosaccharomycetaceae</taxon>
        <taxon>Schizosaccharomyces</taxon>
    </lineage>
</organism>
<dbReference type="GO" id="GO:0005968">
    <property type="term" value="C:Rab-protein geranylgeranyltransferase complex"/>
    <property type="evidence" value="ECO:0000318"/>
    <property type="project" value="GO_Central"/>
</dbReference>
<keyword evidence="5 9" id="KW-0808">Transferase</keyword>
<dbReference type="GO" id="GO:0097354">
    <property type="term" value="P:prenylation"/>
    <property type="evidence" value="ECO:0007669"/>
    <property type="project" value="UniProtKB-UniRule"/>
</dbReference>
<dbReference type="PROSITE" id="PS51147">
    <property type="entry name" value="PFTA"/>
    <property type="match status" value="4"/>
</dbReference>
<comment type="similarity">
    <text evidence="1 9">Belongs to the protein prenyltransferase subunit alpha family.</text>
</comment>
<keyword evidence="12" id="KW-1185">Reference proteome</keyword>
<gene>
    <name evidence="11" type="primary">bet4</name>
    <name evidence="10" type="ORF">SJAG_03810</name>
</gene>
<protein>
    <recommendedName>
        <fullName evidence="3 9">Geranylgeranyl transferase type-2 subunit alpha</fullName>
        <ecNumber evidence="2 9">2.5.1.60</ecNumber>
    </recommendedName>
    <alternativeName>
        <fullName evidence="7 9">Geranylgeranyl transferase type II subunit alpha</fullName>
    </alternativeName>
</protein>
<dbReference type="GO" id="GO:0005737">
    <property type="term" value="C:cytoplasm"/>
    <property type="evidence" value="ECO:0000318"/>
    <property type="project" value="GO_Central"/>
</dbReference>
<comment type="function">
    <text evidence="9">Catalyzes the transfer of a geranyl-geranyl moiety from geranyl-geranyl pyrophosphate to cysteines occuring in specific C-terminal amino acid sequences.</text>
</comment>
<dbReference type="RefSeq" id="XP_002174941.2">
    <property type="nucleotide sequence ID" value="XM_002174905.2"/>
</dbReference>
<dbReference type="GeneID" id="7050452"/>
<accession>B6K544</accession>
<evidence type="ECO:0000256" key="7">
    <source>
        <dbReference type="ARBA" id="ARBA00031267"/>
    </source>
</evidence>
<evidence type="ECO:0000256" key="5">
    <source>
        <dbReference type="ARBA" id="ARBA00022679"/>
    </source>
</evidence>
<evidence type="ECO:0000313" key="12">
    <source>
        <dbReference type="Proteomes" id="UP000001744"/>
    </source>
</evidence>
<dbReference type="InterPro" id="IPR002088">
    <property type="entry name" value="Prenyl_trans_a"/>
</dbReference>
<evidence type="ECO:0000256" key="9">
    <source>
        <dbReference type="RuleBase" id="RU367120"/>
    </source>
</evidence>
<evidence type="ECO:0000256" key="4">
    <source>
        <dbReference type="ARBA" id="ARBA00022602"/>
    </source>
</evidence>
<dbReference type="VEuPathDB" id="FungiDB:SJAG_03810"/>
<evidence type="ECO:0000256" key="3">
    <source>
        <dbReference type="ARBA" id="ARBA00014772"/>
    </source>
</evidence>
<dbReference type="EC" id="2.5.1.60" evidence="2 9"/>
<dbReference type="EMBL" id="KE651167">
    <property type="protein sequence ID" value="EEB08648.2"/>
    <property type="molecule type" value="Genomic_DNA"/>
</dbReference>
<dbReference type="AlphaFoldDB" id="B6K544"/>
<dbReference type="GO" id="GO:0004663">
    <property type="term" value="F:Rab geranylgeranyltransferase activity"/>
    <property type="evidence" value="ECO:0007669"/>
    <property type="project" value="UniProtKB-UniRule"/>
</dbReference>
<dbReference type="SUPFAM" id="SSF48439">
    <property type="entry name" value="Protein prenylyltransferase"/>
    <property type="match status" value="1"/>
</dbReference>
<dbReference type="eggNOG" id="KOG0529">
    <property type="taxonomic scope" value="Eukaryota"/>
</dbReference>
<proteinExistence type="inferred from homology"/>
<dbReference type="Pfam" id="PF01239">
    <property type="entry name" value="PPTA"/>
    <property type="match status" value="5"/>
</dbReference>
<keyword evidence="4 9" id="KW-0637">Prenyltransferase</keyword>
<dbReference type="GO" id="GO:0006888">
    <property type="term" value="P:endoplasmic reticulum to Golgi vesicle-mediated transport"/>
    <property type="evidence" value="ECO:0000318"/>
    <property type="project" value="GO_Central"/>
</dbReference>
<keyword evidence="6" id="KW-0677">Repeat</keyword>
<evidence type="ECO:0000313" key="11">
    <source>
        <dbReference type="JaponicusDB" id="SJAG_03810"/>
    </source>
</evidence>
<dbReference type="HOGENOM" id="CLU_031996_0_0_1"/>
<name>B6K544_SCHJY</name>
<evidence type="ECO:0000313" key="10">
    <source>
        <dbReference type="EMBL" id="EEB08648.2"/>
    </source>
</evidence>
<dbReference type="JaponicusDB" id="SJAG_03810">
    <property type="gene designation" value="bet4"/>
</dbReference>
<dbReference type="OMA" id="RKFPKCY"/>
<dbReference type="Gene3D" id="1.25.40.120">
    <property type="entry name" value="Protein prenylyltransferase"/>
    <property type="match status" value="1"/>
</dbReference>
<sequence length="345" mass="41473">MHGVLRRNVKDVDPEVRMKKEREKIKKYRALLENVLDRKKKKDYSKQAFDLTTELLDWNPETYSAWNYRREILLNGIFPNLTDAQKQDVLNNELKYVTMKLKDHPKVYWLFNHRRWSLENAPYPDWQSELMLTEHLLIKDQRNFHAWHYRRYVVAAVEKTNGTSLARRELEYTRVAIEADFSNFSAWHSRTKLLQTILNEESDEEQREKLRSTFLSQELDTIHQAIFTDPEDSSSWIYHRWLMGFCHAPNENALLLPPTKEQCADLLRQEINLIHELYEMEPENRWCCELLIEYGRSLQRINPQLVDGKEQEEWVQLARKLQTIDPLRKGRYLQVQKEIEQVSTV</sequence>
<reference evidence="10 12" key="1">
    <citation type="journal article" date="2011" name="Science">
        <title>Comparative functional genomics of the fission yeasts.</title>
        <authorList>
            <person name="Rhind N."/>
            <person name="Chen Z."/>
            <person name="Yassour M."/>
            <person name="Thompson D.A."/>
            <person name="Haas B.J."/>
            <person name="Habib N."/>
            <person name="Wapinski I."/>
            <person name="Roy S."/>
            <person name="Lin M.F."/>
            <person name="Heiman D.I."/>
            <person name="Young S.K."/>
            <person name="Furuya K."/>
            <person name="Guo Y."/>
            <person name="Pidoux A."/>
            <person name="Chen H.M."/>
            <person name="Robbertse B."/>
            <person name="Goldberg J.M."/>
            <person name="Aoki K."/>
            <person name="Bayne E.H."/>
            <person name="Berlin A.M."/>
            <person name="Desjardins C.A."/>
            <person name="Dobbs E."/>
            <person name="Dukaj L."/>
            <person name="Fan L."/>
            <person name="FitzGerald M.G."/>
            <person name="French C."/>
            <person name="Gujja S."/>
            <person name="Hansen K."/>
            <person name="Keifenheim D."/>
            <person name="Levin J.Z."/>
            <person name="Mosher R.A."/>
            <person name="Mueller C.A."/>
            <person name="Pfiffner J."/>
            <person name="Priest M."/>
            <person name="Russ C."/>
            <person name="Smialowska A."/>
            <person name="Swoboda P."/>
            <person name="Sykes S.M."/>
            <person name="Vaughn M."/>
            <person name="Vengrova S."/>
            <person name="Yoder R."/>
            <person name="Zeng Q."/>
            <person name="Allshire R."/>
            <person name="Baulcombe D."/>
            <person name="Birren B.W."/>
            <person name="Brown W."/>
            <person name="Ekwall K."/>
            <person name="Kellis M."/>
            <person name="Leatherwood J."/>
            <person name="Levin H."/>
            <person name="Margalit H."/>
            <person name="Martienssen R."/>
            <person name="Nieduszynski C.A."/>
            <person name="Spatafora J.W."/>
            <person name="Friedman N."/>
            <person name="Dalgaard J.Z."/>
            <person name="Baumann P."/>
            <person name="Niki H."/>
            <person name="Regev A."/>
            <person name="Nusbaum C."/>
        </authorList>
    </citation>
    <scope>NUCLEOTIDE SEQUENCE [LARGE SCALE GENOMIC DNA]</scope>
    <source>
        <strain evidence="12">yFS275 / FY16936</strain>
    </source>
</reference>
<dbReference type="PANTHER" id="PTHR11129">
    <property type="entry name" value="PROTEIN FARNESYLTRANSFERASE ALPHA SUBUNIT/RAB GERANYLGERANYL TRANSFERASE ALPHA SUBUNIT"/>
    <property type="match status" value="1"/>
</dbReference>
<evidence type="ECO:0000256" key="8">
    <source>
        <dbReference type="ARBA" id="ARBA00047658"/>
    </source>
</evidence>
<evidence type="ECO:0000256" key="2">
    <source>
        <dbReference type="ARBA" id="ARBA00012656"/>
    </source>
</evidence>
<dbReference type="STRING" id="402676.B6K544"/>
<evidence type="ECO:0000256" key="6">
    <source>
        <dbReference type="ARBA" id="ARBA00022737"/>
    </source>
</evidence>
<dbReference type="FunFam" id="1.25.40.120:FF:000035">
    <property type="entry name" value="Geranylgeranyl transferase type-2 subunit alpha"/>
    <property type="match status" value="1"/>
</dbReference>
<dbReference type="Proteomes" id="UP000001744">
    <property type="component" value="Unassembled WGS sequence"/>
</dbReference>
<dbReference type="OrthoDB" id="1658at2759"/>
<comment type="catalytic activity">
    <reaction evidence="8 9">
        <text>geranylgeranyl diphosphate + L-cysteinyl-[protein] = S-geranylgeranyl-L-cysteinyl-[protein] + diphosphate</text>
        <dbReference type="Rhea" id="RHEA:21240"/>
        <dbReference type="Rhea" id="RHEA-COMP:10131"/>
        <dbReference type="Rhea" id="RHEA-COMP:11537"/>
        <dbReference type="ChEBI" id="CHEBI:29950"/>
        <dbReference type="ChEBI" id="CHEBI:33019"/>
        <dbReference type="ChEBI" id="CHEBI:57533"/>
        <dbReference type="ChEBI" id="CHEBI:86021"/>
        <dbReference type="EC" id="2.5.1.60"/>
    </reaction>
</comment>